<dbReference type="GO" id="GO:0005886">
    <property type="term" value="C:plasma membrane"/>
    <property type="evidence" value="ECO:0007669"/>
    <property type="project" value="UniProtKB-SubCell"/>
</dbReference>
<keyword evidence="14" id="KW-0675">Receptor</keyword>
<sequence>MPFLNAVVYEFRYTGKTESVLLEPGIYKFEAWGAKGQDNGKFGGYGGYSHGNIALTKPLKVFITVGGRDGFNGGGRSYNQSITGGGATDFRFFENTLNNRVLVAGGAGAGGGDNSYSNFNGGDAGGFEGEEPQYGGEGGQRNRGGRCILYDPDLINTSPTRDGDFRKGRDVQGINAGPGGGGWYGGGAGSGFSEYGRAEKHTGPGGGGSGFVYTNESIEYLPPGYAVAREYMFSSGYALRGGVTVADITGDVTSSNQENSCAQITTYSLFNFNLNQVKPASSHRLNPRQFSLFTSIFLKIKR</sequence>
<keyword evidence="4" id="KW-0808">Transferase</keyword>
<evidence type="ECO:0000256" key="9">
    <source>
        <dbReference type="ARBA" id="ARBA00022840"/>
    </source>
</evidence>
<keyword evidence="3" id="KW-1003">Cell membrane</keyword>
<dbReference type="AlphaFoldDB" id="A2F990"/>
<evidence type="ECO:0000256" key="12">
    <source>
        <dbReference type="ARBA" id="ARBA00023137"/>
    </source>
</evidence>
<dbReference type="VEuPathDB" id="TrichDB:TVAG_269980"/>
<evidence type="ECO:0000256" key="15">
    <source>
        <dbReference type="ARBA" id="ARBA00023180"/>
    </source>
</evidence>
<dbReference type="VEuPathDB" id="TrichDB:TVAGG3_0321740"/>
<feature type="domain" description="ALK/LTK-like glycine-rich" evidence="17">
    <location>
        <begin position="20"/>
        <end position="266"/>
    </location>
</feature>
<organism evidence="18 19">
    <name type="scientific">Trichomonas vaginalis (strain ATCC PRA-98 / G3)</name>
    <dbReference type="NCBI Taxonomy" id="412133"/>
    <lineage>
        <taxon>Eukaryota</taxon>
        <taxon>Metamonada</taxon>
        <taxon>Parabasalia</taxon>
        <taxon>Trichomonadida</taxon>
        <taxon>Trichomonadidae</taxon>
        <taxon>Trichomonas</taxon>
    </lineage>
</organism>
<dbReference type="Proteomes" id="UP000001542">
    <property type="component" value="Unassembled WGS sequence"/>
</dbReference>
<evidence type="ECO:0000256" key="11">
    <source>
        <dbReference type="ARBA" id="ARBA00023136"/>
    </source>
</evidence>
<reference evidence="18" key="1">
    <citation type="submission" date="2006-10" db="EMBL/GenBank/DDBJ databases">
        <authorList>
            <person name="Amadeo P."/>
            <person name="Zhao Q."/>
            <person name="Wortman J."/>
            <person name="Fraser-Liggett C."/>
            <person name="Carlton J."/>
        </authorList>
    </citation>
    <scope>NUCLEOTIDE SEQUENCE</scope>
    <source>
        <strain evidence="18">G3</strain>
    </source>
</reference>
<evidence type="ECO:0000256" key="7">
    <source>
        <dbReference type="ARBA" id="ARBA00022741"/>
    </source>
</evidence>
<dbReference type="RefSeq" id="XP_001311443.1">
    <property type="nucleotide sequence ID" value="XM_001311442.1"/>
</dbReference>
<dbReference type="InterPro" id="IPR055163">
    <property type="entry name" value="ALK/LTK-like_GRD"/>
</dbReference>
<keyword evidence="13" id="KW-1015">Disulfide bond</keyword>
<reference evidence="18" key="2">
    <citation type="journal article" date="2007" name="Science">
        <title>Draft genome sequence of the sexually transmitted pathogen Trichomonas vaginalis.</title>
        <authorList>
            <person name="Carlton J.M."/>
            <person name="Hirt R.P."/>
            <person name="Silva J.C."/>
            <person name="Delcher A.L."/>
            <person name="Schatz M."/>
            <person name="Zhao Q."/>
            <person name="Wortman J.R."/>
            <person name="Bidwell S.L."/>
            <person name="Alsmark U.C.M."/>
            <person name="Besteiro S."/>
            <person name="Sicheritz-Ponten T."/>
            <person name="Noel C.J."/>
            <person name="Dacks J.B."/>
            <person name="Foster P.G."/>
            <person name="Simillion C."/>
            <person name="Van de Peer Y."/>
            <person name="Miranda-Saavedra D."/>
            <person name="Barton G.J."/>
            <person name="Westrop G.D."/>
            <person name="Mueller S."/>
            <person name="Dessi D."/>
            <person name="Fiori P.L."/>
            <person name="Ren Q."/>
            <person name="Paulsen I."/>
            <person name="Zhang H."/>
            <person name="Bastida-Corcuera F.D."/>
            <person name="Simoes-Barbosa A."/>
            <person name="Brown M.T."/>
            <person name="Hayes R.D."/>
            <person name="Mukherjee M."/>
            <person name="Okumura C.Y."/>
            <person name="Schneider R."/>
            <person name="Smith A.J."/>
            <person name="Vanacova S."/>
            <person name="Villalvazo M."/>
            <person name="Haas B.J."/>
            <person name="Pertea M."/>
            <person name="Feldblyum T.V."/>
            <person name="Utterback T.R."/>
            <person name="Shu C.L."/>
            <person name="Osoegawa K."/>
            <person name="de Jong P.J."/>
            <person name="Hrdy I."/>
            <person name="Horvathova L."/>
            <person name="Zubacova Z."/>
            <person name="Dolezal P."/>
            <person name="Malik S.B."/>
            <person name="Logsdon J.M. Jr."/>
            <person name="Henze K."/>
            <person name="Gupta A."/>
            <person name="Wang C.C."/>
            <person name="Dunne R.L."/>
            <person name="Upcroft J.A."/>
            <person name="Upcroft P."/>
            <person name="White O."/>
            <person name="Salzberg S.L."/>
            <person name="Tang P."/>
            <person name="Chiu C.-H."/>
            <person name="Lee Y.-S."/>
            <person name="Embley T.M."/>
            <person name="Coombs G.H."/>
            <person name="Mottram J.C."/>
            <person name="Tachezy J."/>
            <person name="Fraser-Liggett C.M."/>
            <person name="Johnson P.J."/>
        </authorList>
    </citation>
    <scope>NUCLEOTIDE SEQUENCE [LARGE SCALE GENOMIC DNA]</scope>
    <source>
        <strain evidence="18">G3</strain>
    </source>
</reference>
<keyword evidence="11" id="KW-0472">Membrane</keyword>
<keyword evidence="7" id="KW-0547">Nucleotide-binding</keyword>
<dbReference type="EC" id="2.7.10.1" evidence="2"/>
<dbReference type="InParanoid" id="A2F990"/>
<protein>
    <recommendedName>
        <fullName evidence="2">receptor protein-tyrosine kinase</fullName>
        <ecNumber evidence="2">2.7.10.1</ecNumber>
    </recommendedName>
</protein>
<feature type="region of interest" description="Disordered" evidence="16">
    <location>
        <begin position="151"/>
        <end position="182"/>
    </location>
</feature>
<proteinExistence type="predicted"/>
<evidence type="ECO:0000256" key="5">
    <source>
        <dbReference type="ARBA" id="ARBA00022692"/>
    </source>
</evidence>
<keyword evidence="19" id="KW-1185">Reference proteome</keyword>
<dbReference type="GO" id="GO:0004714">
    <property type="term" value="F:transmembrane receptor protein tyrosine kinase activity"/>
    <property type="evidence" value="ECO:0007669"/>
    <property type="project" value="UniProtKB-EC"/>
</dbReference>
<accession>A2F990</accession>
<keyword evidence="9" id="KW-0067">ATP-binding</keyword>
<evidence type="ECO:0000256" key="14">
    <source>
        <dbReference type="ARBA" id="ARBA00023170"/>
    </source>
</evidence>
<keyword evidence="5" id="KW-0812">Transmembrane</keyword>
<keyword evidence="12" id="KW-0829">Tyrosine-protein kinase</keyword>
<feature type="compositionally biased region" description="Basic and acidic residues" evidence="16">
    <location>
        <begin position="161"/>
        <end position="170"/>
    </location>
</feature>
<evidence type="ECO:0000313" key="19">
    <source>
        <dbReference type="Proteomes" id="UP000001542"/>
    </source>
</evidence>
<evidence type="ECO:0000256" key="16">
    <source>
        <dbReference type="SAM" id="MobiDB-lite"/>
    </source>
</evidence>
<evidence type="ECO:0000256" key="1">
    <source>
        <dbReference type="ARBA" id="ARBA00004251"/>
    </source>
</evidence>
<evidence type="ECO:0000256" key="4">
    <source>
        <dbReference type="ARBA" id="ARBA00022679"/>
    </source>
</evidence>
<comment type="subcellular location">
    <subcellularLocation>
        <location evidence="1">Cell membrane</location>
        <topology evidence="1">Single-pass type I membrane protein</topology>
    </subcellularLocation>
</comment>
<name>A2F990_TRIV3</name>
<dbReference type="KEGG" id="tva:4756307"/>
<evidence type="ECO:0000256" key="10">
    <source>
        <dbReference type="ARBA" id="ARBA00022989"/>
    </source>
</evidence>
<keyword evidence="10" id="KW-1133">Transmembrane helix</keyword>
<dbReference type="EMBL" id="DS113672">
    <property type="protein sequence ID" value="EAX98513.1"/>
    <property type="molecule type" value="Genomic_DNA"/>
</dbReference>
<keyword evidence="8" id="KW-0418">Kinase</keyword>
<evidence type="ECO:0000256" key="8">
    <source>
        <dbReference type="ARBA" id="ARBA00022777"/>
    </source>
</evidence>
<dbReference type="GO" id="GO:0005524">
    <property type="term" value="F:ATP binding"/>
    <property type="evidence" value="ECO:0007669"/>
    <property type="project" value="UniProtKB-KW"/>
</dbReference>
<evidence type="ECO:0000256" key="3">
    <source>
        <dbReference type="ARBA" id="ARBA00022475"/>
    </source>
</evidence>
<evidence type="ECO:0000313" key="18">
    <source>
        <dbReference type="EMBL" id="EAX98513.1"/>
    </source>
</evidence>
<evidence type="ECO:0000256" key="2">
    <source>
        <dbReference type="ARBA" id="ARBA00011902"/>
    </source>
</evidence>
<evidence type="ECO:0000256" key="13">
    <source>
        <dbReference type="ARBA" id="ARBA00023157"/>
    </source>
</evidence>
<gene>
    <name evidence="18" type="ORF">TVAG_269980</name>
</gene>
<keyword evidence="15" id="KW-0325">Glycoprotein</keyword>
<evidence type="ECO:0000256" key="6">
    <source>
        <dbReference type="ARBA" id="ARBA00022729"/>
    </source>
</evidence>
<keyword evidence="6" id="KW-0732">Signal</keyword>
<evidence type="ECO:0000259" key="17">
    <source>
        <dbReference type="Pfam" id="PF12810"/>
    </source>
</evidence>
<dbReference type="Pfam" id="PF12810">
    <property type="entry name" value="ALK_LTK_GRD"/>
    <property type="match status" value="1"/>
</dbReference>